<accession>A0A318Z857</accession>
<dbReference type="RefSeq" id="XP_025429477.1">
    <property type="nucleotide sequence ID" value="XM_025576447.1"/>
</dbReference>
<dbReference type="PANTHER" id="PTHR38794">
    <property type="entry name" value="INTEGRAL MEMBRANE PROTEIN"/>
    <property type="match status" value="1"/>
</dbReference>
<dbReference type="EMBL" id="KZ821243">
    <property type="protein sequence ID" value="PYH43495.1"/>
    <property type="molecule type" value="Genomic_DNA"/>
</dbReference>
<dbReference type="AlphaFoldDB" id="A0A318Z857"/>
<proteinExistence type="predicted"/>
<protein>
    <submittedName>
        <fullName evidence="2">Uncharacterized protein</fullName>
    </submittedName>
</protein>
<reference evidence="2 3" key="1">
    <citation type="submission" date="2016-12" db="EMBL/GenBank/DDBJ databases">
        <title>The genomes of Aspergillus section Nigri reveals drivers in fungal speciation.</title>
        <authorList>
            <consortium name="DOE Joint Genome Institute"/>
            <person name="Vesth T.C."/>
            <person name="Nybo J."/>
            <person name="Theobald S."/>
            <person name="Brandl J."/>
            <person name="Frisvad J.C."/>
            <person name="Nielsen K.F."/>
            <person name="Lyhne E.K."/>
            <person name="Kogle M.E."/>
            <person name="Kuo A."/>
            <person name="Riley R."/>
            <person name="Clum A."/>
            <person name="Nolan M."/>
            <person name="Lipzen A."/>
            <person name="Salamov A."/>
            <person name="Henrissat B."/>
            <person name="Wiebenga A."/>
            <person name="De Vries R.P."/>
            <person name="Grigoriev I.V."/>
            <person name="Mortensen U.H."/>
            <person name="Andersen M.R."/>
            <person name="Baker S.E."/>
        </authorList>
    </citation>
    <scope>NUCLEOTIDE SEQUENCE [LARGE SCALE GENOMIC DNA]</scope>
    <source>
        <strain evidence="2 3">JOP 1030-1</strain>
    </source>
</reference>
<name>A0A318Z857_9EURO</name>
<sequence>MVCDCGGDLDVALFLTIAFRCGASQPWRLGDRNHCIDPVPRTPGATQCIFWAAISPIDLISEAILCVLPISLVRPVQVAVVCDHHHDPPSPLPQNTSASPSPILTVFATVITTQCVLCTSLMNACIPCLKPFLDAFDTGMLNLARNRQADTSASSYALGNVSRLKETSSSRQSRFIAEEAEEEGEGLGMSAAAFAVTGPTRLLGEEDEEERGWGGDGDSGVTSSPSLAIRRTDQWSARCE</sequence>
<dbReference type="OrthoDB" id="3918601at2759"/>
<dbReference type="GeneID" id="37077676"/>
<evidence type="ECO:0000256" key="1">
    <source>
        <dbReference type="SAM" id="MobiDB-lite"/>
    </source>
</evidence>
<dbReference type="Proteomes" id="UP000248349">
    <property type="component" value="Unassembled WGS sequence"/>
</dbReference>
<feature type="region of interest" description="Disordered" evidence="1">
    <location>
        <begin position="199"/>
        <end position="240"/>
    </location>
</feature>
<gene>
    <name evidence="2" type="ORF">BP01DRAFT_367277</name>
</gene>
<evidence type="ECO:0000313" key="2">
    <source>
        <dbReference type="EMBL" id="PYH43495.1"/>
    </source>
</evidence>
<dbReference type="STRING" id="1450539.A0A318Z857"/>
<organism evidence="2 3">
    <name type="scientific">Aspergillus saccharolyticus JOP 1030-1</name>
    <dbReference type="NCBI Taxonomy" id="1450539"/>
    <lineage>
        <taxon>Eukaryota</taxon>
        <taxon>Fungi</taxon>
        <taxon>Dikarya</taxon>
        <taxon>Ascomycota</taxon>
        <taxon>Pezizomycotina</taxon>
        <taxon>Eurotiomycetes</taxon>
        <taxon>Eurotiomycetidae</taxon>
        <taxon>Eurotiales</taxon>
        <taxon>Aspergillaceae</taxon>
        <taxon>Aspergillus</taxon>
        <taxon>Aspergillus subgen. Circumdati</taxon>
    </lineage>
</organism>
<keyword evidence="3" id="KW-1185">Reference proteome</keyword>
<dbReference type="PANTHER" id="PTHR38794:SF3">
    <property type="entry name" value="INTEGRAL MEMBRANE PROTEIN"/>
    <property type="match status" value="1"/>
</dbReference>
<evidence type="ECO:0000313" key="3">
    <source>
        <dbReference type="Proteomes" id="UP000248349"/>
    </source>
</evidence>